<organism evidence="2 3">
    <name type="scientific">Bacillus pumilus</name>
    <name type="common">Bacillus mesentericus</name>
    <dbReference type="NCBI Taxonomy" id="1408"/>
    <lineage>
        <taxon>Bacteria</taxon>
        <taxon>Bacillati</taxon>
        <taxon>Bacillota</taxon>
        <taxon>Bacilli</taxon>
        <taxon>Bacillales</taxon>
        <taxon>Bacillaceae</taxon>
        <taxon>Bacillus</taxon>
    </lineage>
</organism>
<dbReference type="AlphaFoldDB" id="A0A2G8IP92"/>
<dbReference type="EMBL" id="PEKP01000043">
    <property type="protein sequence ID" value="PIK25273.1"/>
    <property type="molecule type" value="Genomic_DNA"/>
</dbReference>
<evidence type="ECO:0000313" key="2">
    <source>
        <dbReference type="EMBL" id="PIK25273.1"/>
    </source>
</evidence>
<dbReference type="InterPro" id="IPR036249">
    <property type="entry name" value="Thioredoxin-like_sf"/>
</dbReference>
<evidence type="ECO:0000259" key="1">
    <source>
        <dbReference type="Pfam" id="PF00462"/>
    </source>
</evidence>
<proteinExistence type="predicted"/>
<dbReference type="InterPro" id="IPR002109">
    <property type="entry name" value="Glutaredoxin"/>
</dbReference>
<accession>A0A2G8IP92</accession>
<dbReference type="SUPFAM" id="SSF52833">
    <property type="entry name" value="Thioredoxin-like"/>
    <property type="match status" value="1"/>
</dbReference>
<feature type="domain" description="Glutaredoxin" evidence="1">
    <location>
        <begin position="7"/>
        <end position="55"/>
    </location>
</feature>
<dbReference type="PROSITE" id="PS51354">
    <property type="entry name" value="GLUTAREDOXIN_2"/>
    <property type="match status" value="1"/>
</dbReference>
<comment type="caution">
    <text evidence="2">The sequence shown here is derived from an EMBL/GenBank/DDBJ whole genome shotgun (WGS) entry which is preliminary data.</text>
</comment>
<evidence type="ECO:0000313" key="3">
    <source>
        <dbReference type="Proteomes" id="UP000230768"/>
    </source>
</evidence>
<name>A0A2G8IP92_BACPU</name>
<gene>
    <name evidence="2" type="ORF">CTV99_18745</name>
</gene>
<reference evidence="2 3" key="1">
    <citation type="submission" date="2017-11" db="EMBL/GenBank/DDBJ databases">
        <title>Draft genome sequence of Bacillus pumilus 51_5il from lake Gorkoye (Russia: Novosibirsk region).</title>
        <authorList>
            <person name="Shipova A.A."/>
            <person name="Rozanov A.S."/>
            <person name="Bryanskaya A.V."/>
            <person name="Peltek S.E."/>
        </authorList>
    </citation>
    <scope>NUCLEOTIDE SEQUENCE [LARGE SCALE GENOMIC DNA]</scope>
    <source>
        <strain evidence="2 3">51_5il</strain>
    </source>
</reference>
<dbReference type="Gene3D" id="3.40.30.10">
    <property type="entry name" value="Glutaredoxin"/>
    <property type="match status" value="1"/>
</dbReference>
<dbReference type="Proteomes" id="UP000230768">
    <property type="component" value="Unassembled WGS sequence"/>
</dbReference>
<dbReference type="Pfam" id="PF00462">
    <property type="entry name" value="Glutaredoxin"/>
    <property type="match status" value="1"/>
</dbReference>
<protein>
    <recommendedName>
        <fullName evidence="1">Glutaredoxin domain-containing protein</fullName>
    </recommendedName>
</protein>
<sequence length="85" mass="9978">MIMNTKVVIYTAEGCSFCIKQKEWLDNHSIEYKEKKVEFEKNRQELLEKKVLGVPYTIIKIEDEPNEITVAGFKLNKLESLLLED</sequence>